<evidence type="ECO:0000259" key="6">
    <source>
        <dbReference type="PROSITE" id="PS50089"/>
    </source>
</evidence>
<feature type="compositionally biased region" description="Basic and acidic residues" evidence="5">
    <location>
        <begin position="594"/>
        <end position="603"/>
    </location>
</feature>
<dbReference type="GO" id="GO:0061630">
    <property type="term" value="F:ubiquitin protein ligase activity"/>
    <property type="evidence" value="ECO:0007669"/>
    <property type="project" value="TreeGrafter"/>
</dbReference>
<feature type="compositionally biased region" description="Basic and acidic residues" evidence="5">
    <location>
        <begin position="571"/>
        <end position="586"/>
    </location>
</feature>
<dbReference type="GO" id="GO:0051726">
    <property type="term" value="P:regulation of cell cycle"/>
    <property type="evidence" value="ECO:0007669"/>
    <property type="project" value="InterPro"/>
</dbReference>
<accession>A0AAW0T532</accession>
<dbReference type="CDD" id="cd16646">
    <property type="entry name" value="mRING-HC-C2H2C4_MDM2-like"/>
    <property type="match status" value="1"/>
</dbReference>
<organism evidence="8 9">
    <name type="scientific">Scylla paramamosain</name>
    <name type="common">Mud crab</name>
    <dbReference type="NCBI Taxonomy" id="85552"/>
    <lineage>
        <taxon>Eukaryota</taxon>
        <taxon>Metazoa</taxon>
        <taxon>Ecdysozoa</taxon>
        <taxon>Arthropoda</taxon>
        <taxon>Crustacea</taxon>
        <taxon>Multicrustacea</taxon>
        <taxon>Malacostraca</taxon>
        <taxon>Eumalacostraca</taxon>
        <taxon>Eucarida</taxon>
        <taxon>Decapoda</taxon>
        <taxon>Pleocyemata</taxon>
        <taxon>Brachyura</taxon>
        <taxon>Eubrachyura</taxon>
        <taxon>Portunoidea</taxon>
        <taxon>Portunidae</taxon>
        <taxon>Portuninae</taxon>
        <taxon>Scylla</taxon>
    </lineage>
</organism>
<feature type="compositionally biased region" description="Polar residues" evidence="5">
    <location>
        <begin position="94"/>
        <end position="109"/>
    </location>
</feature>
<dbReference type="GO" id="GO:0016567">
    <property type="term" value="P:protein ubiquitination"/>
    <property type="evidence" value="ECO:0007669"/>
    <property type="project" value="TreeGrafter"/>
</dbReference>
<dbReference type="EMBL" id="JARAKH010000038">
    <property type="protein sequence ID" value="KAK8382760.1"/>
    <property type="molecule type" value="Genomic_DNA"/>
</dbReference>
<feature type="compositionally biased region" description="Basic residues" evidence="5">
    <location>
        <begin position="461"/>
        <end position="478"/>
    </location>
</feature>
<feature type="region of interest" description="Disordered" evidence="5">
    <location>
        <begin position="458"/>
        <end position="515"/>
    </location>
</feature>
<feature type="region of interest" description="Disordered" evidence="5">
    <location>
        <begin position="35"/>
        <end position="131"/>
    </location>
</feature>
<keyword evidence="3" id="KW-0862">Zinc</keyword>
<dbReference type="GO" id="GO:0005634">
    <property type="term" value="C:nucleus"/>
    <property type="evidence" value="ECO:0007669"/>
    <property type="project" value="InterPro"/>
</dbReference>
<dbReference type="PROSITE" id="PS50089">
    <property type="entry name" value="ZF_RING_2"/>
    <property type="match status" value="1"/>
</dbReference>
<feature type="region of interest" description="Disordered" evidence="5">
    <location>
        <begin position="402"/>
        <end position="425"/>
    </location>
</feature>
<dbReference type="InterPro" id="IPR036443">
    <property type="entry name" value="Znf_RanBP2_sf"/>
</dbReference>
<dbReference type="InterPro" id="IPR001841">
    <property type="entry name" value="Znf_RING"/>
</dbReference>
<evidence type="ECO:0000313" key="8">
    <source>
        <dbReference type="EMBL" id="KAK8382760.1"/>
    </source>
</evidence>
<feature type="region of interest" description="Disordered" evidence="5">
    <location>
        <begin position="559"/>
        <end position="621"/>
    </location>
</feature>
<dbReference type="SUPFAM" id="SSF90209">
    <property type="entry name" value="Ran binding protein zinc finger-like"/>
    <property type="match status" value="1"/>
</dbReference>
<feature type="domain" description="RING-type" evidence="6">
    <location>
        <begin position="710"/>
        <end position="751"/>
    </location>
</feature>
<dbReference type="PROSITE" id="PS50199">
    <property type="entry name" value="ZF_RANBP2_2"/>
    <property type="match status" value="1"/>
</dbReference>
<dbReference type="AlphaFoldDB" id="A0AAW0T532"/>
<dbReference type="InterPro" id="IPR016495">
    <property type="entry name" value="p53_neg-reg_MDM_2/4"/>
</dbReference>
<name>A0AAW0T532_SCYPA</name>
<evidence type="ECO:0000259" key="7">
    <source>
        <dbReference type="PROSITE" id="PS50199"/>
    </source>
</evidence>
<evidence type="ECO:0000256" key="1">
    <source>
        <dbReference type="ARBA" id="ARBA00022723"/>
    </source>
</evidence>
<feature type="domain" description="RanBP2-type" evidence="7">
    <location>
        <begin position="425"/>
        <end position="454"/>
    </location>
</feature>
<sequence length="771" mass="84193">MCDSRWQHCGSYMLEPEEEFVLVAQDFPLSCSDATRLLPQSPTPSPQPHDLTGVVLKRVERRRRSCEDDTRSPPPLPGTADHSSSSNGGGLQLPQESPASTPSPSNTWRVGQVGCGTGTEAGVGTRGAAPSASPVVNTYRLSPELRAAFVSVGATDSAYSFREVLLLLKNYLFSNVSLFDPDDKLYINCESDPLGKALGVKRFHFNDVRSLISQNIIKVRPVRGPPCPQVPTPVPDNISSSVCAGGSNDSTCRLSVPVGATPSIPGDAIVVSDGVPNLENVATPSSEAGVSRVCGRQRSLPGPSNPPPDITCPDIPDSCSDAETIYSVQDYETEYCHNTEYESSEEEDLMEVNSDTYEEYELPSDDAKDEKEQCSDSDSSIDDVEIAVLAYTLVQDELEEGFWADDDSVTDSGRSDEEDNDPECVSDRWDCLTCGLKNKPFVRYCSKCWQLRKNWLPDPPKKRRRKPRPKKKNARKRMASGPSEQSTSQGASHWKDQNVGTMSESSADDSSQPDELIRTSSLSTTISGSCTQDSGCFSSQDLLESQEQTEDLVKEQCVEERTVSEASVSKDSSEAEKEQCVEERTVSEASVSKDSSEAEKQSLEETVQPKMLRSRKRKSSSSEYFTAAKRLKRSEDKDEVPFGDAETLAKETFKFISSSAGKAWLSSPGGTKFARSLQASPAYQESMTKMIAEQTSASTSGSASGISMLCSICCLRPKNASIIHGRLAHQATCYQCARRLLNDGARCPVCRRKIHMISLHLEPEPGDDWPG</sequence>
<dbReference type="GO" id="GO:0010468">
    <property type="term" value="P:regulation of gene expression"/>
    <property type="evidence" value="ECO:0007669"/>
    <property type="project" value="TreeGrafter"/>
</dbReference>
<keyword evidence="2 4" id="KW-0863">Zinc-finger</keyword>
<dbReference type="PIRSF" id="PIRSF006748">
    <property type="entry name" value="p53_MDM_2/4"/>
    <property type="match status" value="1"/>
</dbReference>
<keyword evidence="9" id="KW-1185">Reference proteome</keyword>
<feature type="region of interest" description="Disordered" evidence="5">
    <location>
        <begin position="289"/>
        <end position="309"/>
    </location>
</feature>
<evidence type="ECO:0000256" key="4">
    <source>
        <dbReference type="PROSITE-ProRule" id="PRU00322"/>
    </source>
</evidence>
<evidence type="ECO:0000313" key="9">
    <source>
        <dbReference type="Proteomes" id="UP001487740"/>
    </source>
</evidence>
<dbReference type="GO" id="GO:0008270">
    <property type="term" value="F:zinc ion binding"/>
    <property type="evidence" value="ECO:0007669"/>
    <property type="project" value="UniProtKB-KW"/>
</dbReference>
<feature type="compositionally biased region" description="Basic and acidic residues" evidence="5">
    <location>
        <begin position="365"/>
        <end position="374"/>
    </location>
</feature>
<dbReference type="PROSITE" id="PS01358">
    <property type="entry name" value="ZF_RANBP2_1"/>
    <property type="match status" value="1"/>
</dbReference>
<dbReference type="Proteomes" id="UP001487740">
    <property type="component" value="Unassembled WGS sequence"/>
</dbReference>
<dbReference type="GO" id="GO:0043066">
    <property type="term" value="P:negative regulation of apoptotic process"/>
    <property type="evidence" value="ECO:0007669"/>
    <property type="project" value="InterPro"/>
</dbReference>
<proteinExistence type="predicted"/>
<dbReference type="Gene3D" id="3.30.40.10">
    <property type="entry name" value="Zinc/RING finger domain, C3HC4 (zinc finger)"/>
    <property type="match status" value="1"/>
</dbReference>
<evidence type="ECO:0000256" key="3">
    <source>
        <dbReference type="ARBA" id="ARBA00022833"/>
    </source>
</evidence>
<dbReference type="PANTHER" id="PTHR46858:SF5">
    <property type="entry name" value="E3 UBIQUITIN-PROTEIN LIGASE APD1-RELATED"/>
    <property type="match status" value="1"/>
</dbReference>
<keyword evidence="1" id="KW-0479">Metal-binding</keyword>
<feature type="compositionally biased region" description="Polar residues" evidence="5">
    <location>
        <begin position="498"/>
        <end position="510"/>
    </location>
</feature>
<feature type="compositionally biased region" description="Polar residues" evidence="5">
    <location>
        <begin position="482"/>
        <end position="491"/>
    </location>
</feature>
<comment type="caution">
    <text evidence="8">The sequence shown here is derived from an EMBL/GenBank/DDBJ whole genome shotgun (WGS) entry which is preliminary data.</text>
</comment>
<dbReference type="PANTHER" id="PTHR46858">
    <property type="entry name" value="OS05G0521000 PROTEIN"/>
    <property type="match status" value="1"/>
</dbReference>
<dbReference type="SUPFAM" id="SSF47592">
    <property type="entry name" value="SWIB/MDM2 domain"/>
    <property type="match status" value="1"/>
</dbReference>
<dbReference type="InterPro" id="IPR036885">
    <property type="entry name" value="SWIB_MDM2_dom_sf"/>
</dbReference>
<dbReference type="Gene3D" id="1.10.245.10">
    <property type="entry name" value="SWIB/MDM2 domain"/>
    <property type="match status" value="1"/>
</dbReference>
<dbReference type="InterPro" id="IPR013083">
    <property type="entry name" value="Znf_RING/FYVE/PHD"/>
</dbReference>
<dbReference type="InterPro" id="IPR001876">
    <property type="entry name" value="Znf_RanBP2"/>
</dbReference>
<evidence type="ECO:0000256" key="5">
    <source>
        <dbReference type="SAM" id="MobiDB-lite"/>
    </source>
</evidence>
<dbReference type="Pfam" id="PF13920">
    <property type="entry name" value="zf-C3HC4_3"/>
    <property type="match status" value="1"/>
</dbReference>
<feature type="compositionally biased region" description="Gly residues" evidence="5">
    <location>
        <begin position="113"/>
        <end position="125"/>
    </location>
</feature>
<evidence type="ECO:0000256" key="2">
    <source>
        <dbReference type="ARBA" id="ARBA00022771"/>
    </source>
</evidence>
<feature type="region of interest" description="Disordered" evidence="5">
    <location>
        <begin position="357"/>
        <end position="379"/>
    </location>
</feature>
<dbReference type="Gene3D" id="2.30.30.380">
    <property type="entry name" value="Zn-finger domain of Sec23/24"/>
    <property type="match status" value="1"/>
</dbReference>
<gene>
    <name evidence="8" type="ORF">O3P69_011356</name>
</gene>
<protein>
    <submittedName>
        <fullName evidence="8">Uncharacterized protein</fullName>
    </submittedName>
</protein>
<reference evidence="8 9" key="1">
    <citation type="submission" date="2023-03" db="EMBL/GenBank/DDBJ databases">
        <title>High-quality genome of Scylla paramamosain provides insights in environmental adaptation.</title>
        <authorList>
            <person name="Zhang L."/>
        </authorList>
    </citation>
    <scope>NUCLEOTIDE SEQUENCE [LARGE SCALE GENOMIC DNA]</scope>
    <source>
        <strain evidence="8">LZ_2023a</strain>
        <tissue evidence="8">Muscle</tissue>
    </source>
</reference>